<evidence type="ECO:0000256" key="1">
    <source>
        <dbReference type="ARBA" id="ARBA00004141"/>
    </source>
</evidence>
<dbReference type="InterPro" id="IPR002781">
    <property type="entry name" value="TM_pro_TauE-like"/>
</dbReference>
<keyword evidence="3 5" id="KW-1133">Transmembrane helix</keyword>
<feature type="transmembrane region" description="Helical" evidence="5">
    <location>
        <begin position="112"/>
        <end position="131"/>
    </location>
</feature>
<feature type="transmembrane region" description="Helical" evidence="5">
    <location>
        <begin position="181"/>
        <end position="200"/>
    </location>
</feature>
<feature type="transmembrane region" description="Helical" evidence="5">
    <location>
        <begin position="45"/>
        <end position="65"/>
    </location>
</feature>
<feature type="transmembrane region" description="Helical" evidence="5">
    <location>
        <begin position="86"/>
        <end position="106"/>
    </location>
</feature>
<sequence>MENLHPLQYVAIGALFVWSGFVRAGLGFGGAVLVLPLLLLIVDDALVFLPVIAVHMLIFGLWAALRGALRPAGTTAARTSGVDWTYLARATPWMLPPAIVGIFGLLTLPPRVTSAIIFAIVVAYALGYVFARPIRSRGPKSDAALLALGGYVMGNSLIGGPLIVAVFAAHVARERLRDTLLVAWVGMVVIKLVSFVAAGVDLQLVHHVWLLPCALLGHVAGQRLHDRLLMSDATRFFRALGVLLLALGIFGLIDTLR</sequence>
<feature type="transmembrane region" description="Helical" evidence="5">
    <location>
        <begin position="236"/>
        <end position="256"/>
    </location>
</feature>
<evidence type="ECO:0000313" key="6">
    <source>
        <dbReference type="EMBL" id="AUN95603.1"/>
    </source>
</evidence>
<name>A0A2I6S8L3_9RHOO</name>
<feature type="transmembrane region" description="Helical" evidence="5">
    <location>
        <begin position="12"/>
        <end position="39"/>
    </location>
</feature>
<proteinExistence type="inferred from homology"/>
<feature type="transmembrane region" description="Helical" evidence="5">
    <location>
        <begin position="143"/>
        <end position="169"/>
    </location>
</feature>
<keyword evidence="7" id="KW-1185">Reference proteome</keyword>
<dbReference type="EMBL" id="CP025682">
    <property type="protein sequence ID" value="AUN95603.1"/>
    <property type="molecule type" value="Genomic_DNA"/>
</dbReference>
<keyword evidence="5" id="KW-1003">Cell membrane</keyword>
<protein>
    <recommendedName>
        <fullName evidence="5">Probable membrane transporter protein</fullName>
    </recommendedName>
</protein>
<evidence type="ECO:0000256" key="2">
    <source>
        <dbReference type="ARBA" id="ARBA00022692"/>
    </source>
</evidence>
<organism evidence="6 7">
    <name type="scientific">Pseudazoarcus pumilus</name>
    <dbReference type="NCBI Taxonomy" id="2067960"/>
    <lineage>
        <taxon>Bacteria</taxon>
        <taxon>Pseudomonadati</taxon>
        <taxon>Pseudomonadota</taxon>
        <taxon>Betaproteobacteria</taxon>
        <taxon>Rhodocyclales</taxon>
        <taxon>Zoogloeaceae</taxon>
        <taxon>Pseudazoarcus</taxon>
    </lineage>
</organism>
<evidence type="ECO:0000256" key="5">
    <source>
        <dbReference type="RuleBase" id="RU363041"/>
    </source>
</evidence>
<dbReference type="KEGG" id="atw:C0099_12090"/>
<dbReference type="OrthoDB" id="5801432at2"/>
<evidence type="ECO:0000313" key="7">
    <source>
        <dbReference type="Proteomes" id="UP000242205"/>
    </source>
</evidence>
<keyword evidence="4 5" id="KW-0472">Membrane</keyword>
<gene>
    <name evidence="6" type="ORF">C0099_12090</name>
</gene>
<comment type="subcellular location">
    <subcellularLocation>
        <location evidence="5">Cell membrane</location>
        <topology evidence="5">Multi-pass membrane protein</topology>
    </subcellularLocation>
    <subcellularLocation>
        <location evidence="1">Membrane</location>
        <topology evidence="1">Multi-pass membrane protein</topology>
    </subcellularLocation>
</comment>
<dbReference type="Pfam" id="PF01925">
    <property type="entry name" value="TauE"/>
    <property type="match status" value="1"/>
</dbReference>
<accession>A0A2I6S8L3</accession>
<dbReference type="GO" id="GO:0005886">
    <property type="term" value="C:plasma membrane"/>
    <property type="evidence" value="ECO:0007669"/>
    <property type="project" value="UniProtKB-SubCell"/>
</dbReference>
<comment type="similarity">
    <text evidence="5">Belongs to the 4-toluene sulfonate uptake permease (TSUP) (TC 2.A.102) family.</text>
</comment>
<dbReference type="RefSeq" id="WP_102247651.1">
    <property type="nucleotide sequence ID" value="NZ_CP025682.1"/>
</dbReference>
<keyword evidence="2 5" id="KW-0812">Transmembrane</keyword>
<reference evidence="6 7" key="1">
    <citation type="submission" date="2018-01" db="EMBL/GenBank/DDBJ databases">
        <authorList>
            <person name="Fu G.-Y."/>
        </authorList>
    </citation>
    <scope>NUCLEOTIDE SEQUENCE [LARGE SCALE GENOMIC DNA]</scope>
    <source>
        <strain evidence="6 7">SY39</strain>
    </source>
</reference>
<dbReference type="AlphaFoldDB" id="A0A2I6S8L3"/>
<evidence type="ECO:0000256" key="3">
    <source>
        <dbReference type="ARBA" id="ARBA00022989"/>
    </source>
</evidence>
<dbReference type="Proteomes" id="UP000242205">
    <property type="component" value="Chromosome"/>
</dbReference>
<evidence type="ECO:0000256" key="4">
    <source>
        <dbReference type="ARBA" id="ARBA00023136"/>
    </source>
</evidence>